<keyword evidence="9" id="KW-0472">Membrane</keyword>
<dbReference type="InterPro" id="IPR036396">
    <property type="entry name" value="Cyt_P450_sf"/>
</dbReference>
<evidence type="ECO:0000256" key="2">
    <source>
        <dbReference type="ARBA" id="ARBA00010617"/>
    </source>
</evidence>
<comment type="similarity">
    <text evidence="2 8">Belongs to the cytochrome P450 family.</text>
</comment>
<evidence type="ECO:0000313" key="10">
    <source>
        <dbReference type="EMBL" id="OAQ72624.1"/>
    </source>
</evidence>
<comment type="cofactor">
    <cofactor evidence="1 7">
        <name>heme</name>
        <dbReference type="ChEBI" id="CHEBI:30413"/>
    </cofactor>
</comment>
<evidence type="ECO:0000256" key="5">
    <source>
        <dbReference type="ARBA" id="ARBA00023004"/>
    </source>
</evidence>
<keyword evidence="9" id="KW-0812">Transmembrane</keyword>
<dbReference type="PRINTS" id="PR00465">
    <property type="entry name" value="EP450IV"/>
</dbReference>
<evidence type="ECO:0000313" key="11">
    <source>
        <dbReference type="Proteomes" id="UP000078397"/>
    </source>
</evidence>
<dbReference type="InterPro" id="IPR017972">
    <property type="entry name" value="Cyt_P450_CS"/>
</dbReference>
<evidence type="ECO:0000256" key="7">
    <source>
        <dbReference type="PIRSR" id="PIRSR602403-1"/>
    </source>
</evidence>
<keyword evidence="4 7" id="KW-0479">Metal-binding</keyword>
<dbReference type="OrthoDB" id="1470350at2759"/>
<reference evidence="10 11" key="1">
    <citation type="journal article" date="2016" name="PLoS Pathog.">
        <title>Biosynthesis of antibiotic leucinostatins in bio-control fungus Purpureocillium lilacinum and their inhibition on phytophthora revealed by genome mining.</title>
        <authorList>
            <person name="Wang G."/>
            <person name="Liu Z."/>
            <person name="Lin R."/>
            <person name="Li E."/>
            <person name="Mao Z."/>
            <person name="Ling J."/>
            <person name="Yang Y."/>
            <person name="Yin W.B."/>
            <person name="Xie B."/>
        </authorList>
    </citation>
    <scope>NUCLEOTIDE SEQUENCE [LARGE SCALE GENOMIC DNA]</scope>
    <source>
        <strain evidence="10">170</strain>
    </source>
</reference>
<evidence type="ECO:0000256" key="4">
    <source>
        <dbReference type="ARBA" id="ARBA00022723"/>
    </source>
</evidence>
<dbReference type="PANTHER" id="PTHR24305">
    <property type="entry name" value="CYTOCHROME P450"/>
    <property type="match status" value="1"/>
</dbReference>
<dbReference type="GO" id="GO:0016705">
    <property type="term" value="F:oxidoreductase activity, acting on paired donors, with incorporation or reduction of molecular oxygen"/>
    <property type="evidence" value="ECO:0007669"/>
    <property type="project" value="InterPro"/>
</dbReference>
<dbReference type="GO" id="GO:0020037">
    <property type="term" value="F:heme binding"/>
    <property type="evidence" value="ECO:0007669"/>
    <property type="project" value="InterPro"/>
</dbReference>
<protein>
    <submittedName>
        <fullName evidence="10">Cytochrome P450</fullName>
    </submittedName>
</protein>
<sequence length="592" mass="67066">MALSQSLSVATQAFNYLGTYTTVAILIVVFLYVLRQLALPKPLPGIPYDHESAKSILGDLPGFAGSPNNREWAMNHGIKLKSPIFQVFVKPFQKPFVFVTDFYEMVDISMRRLKEFDRSEAAISMFEGIVPEQQITLQSHDPRFKRNKELVRDLMSPTFLHKVSAPHIYDAVLRLTDLWEKKAAFCNGKVFDAGGDIHHAALDMILIMSFGLDLKRTHLVKKLNHLQPKDTPSNNNRTKNSRLEFEDVPLNPELSALAYLSDSTHNALRSPFPKLFHFYNRHFSSDMKKAQGLADQMRHREIAASIQRRDKGQAEWCALDHMIARESAIAEKEGRKPNFYSQAMTRYTNALQQVLGYLIGGHETTSSTVRWSMKYLTDDQRAQSILRDGLKAAYPAAVSENRPPHLSEILTTHIPYLDAVIEENLRCSKVLPLTTRDAMVDTQVLGVPIPKGTTIALIGNGPGLTIPSTKIPFDETKYSRSATAKGYMQKYGRFDDVGIETYYPERWLKTTTDEKGVETVEFDANAGPIFAFGLGPRGCFGRRLAYLEMRIFFTLVFWKYKFGELPTEFAAHDEVVNLTRTPVNVFVRLEKA</sequence>
<dbReference type="SUPFAM" id="SSF48264">
    <property type="entry name" value="Cytochrome P450"/>
    <property type="match status" value="1"/>
</dbReference>
<proteinExistence type="inferred from homology"/>
<name>A0A179G455_METCM</name>
<dbReference type="Proteomes" id="UP000078397">
    <property type="component" value="Unassembled WGS sequence"/>
</dbReference>
<organism evidence="10 11">
    <name type="scientific">Pochonia chlamydosporia 170</name>
    <dbReference type="NCBI Taxonomy" id="1380566"/>
    <lineage>
        <taxon>Eukaryota</taxon>
        <taxon>Fungi</taxon>
        <taxon>Dikarya</taxon>
        <taxon>Ascomycota</taxon>
        <taxon>Pezizomycotina</taxon>
        <taxon>Sordariomycetes</taxon>
        <taxon>Hypocreomycetidae</taxon>
        <taxon>Hypocreales</taxon>
        <taxon>Clavicipitaceae</taxon>
        <taxon>Pochonia</taxon>
    </lineage>
</organism>
<dbReference type="PANTHER" id="PTHR24305:SF232">
    <property type="entry name" value="P450, PUTATIVE (EUROFUNG)-RELATED"/>
    <property type="match status" value="1"/>
</dbReference>
<gene>
    <name evidence="10" type="ORF">VFPPC_00552</name>
</gene>
<evidence type="ECO:0000256" key="8">
    <source>
        <dbReference type="RuleBase" id="RU000461"/>
    </source>
</evidence>
<keyword evidence="9" id="KW-1133">Transmembrane helix</keyword>
<dbReference type="Pfam" id="PF00067">
    <property type="entry name" value="p450"/>
    <property type="match status" value="2"/>
</dbReference>
<dbReference type="PRINTS" id="PR00385">
    <property type="entry name" value="P450"/>
</dbReference>
<dbReference type="RefSeq" id="XP_018148707.1">
    <property type="nucleotide sequence ID" value="XM_018280548.1"/>
</dbReference>
<keyword evidence="3 7" id="KW-0349">Heme</keyword>
<evidence type="ECO:0000256" key="3">
    <source>
        <dbReference type="ARBA" id="ARBA00022617"/>
    </source>
</evidence>
<keyword evidence="6 8" id="KW-0503">Monooxygenase</keyword>
<accession>A0A179G455</accession>
<dbReference type="InterPro" id="IPR050121">
    <property type="entry name" value="Cytochrome_P450_monoxygenase"/>
</dbReference>
<dbReference type="STRING" id="1380566.A0A179G455"/>
<dbReference type="GeneID" id="28844542"/>
<evidence type="ECO:0000256" key="1">
    <source>
        <dbReference type="ARBA" id="ARBA00001971"/>
    </source>
</evidence>
<dbReference type="GO" id="GO:0004497">
    <property type="term" value="F:monooxygenase activity"/>
    <property type="evidence" value="ECO:0007669"/>
    <property type="project" value="UniProtKB-KW"/>
</dbReference>
<feature type="binding site" description="axial binding residue" evidence="7">
    <location>
        <position position="539"/>
    </location>
    <ligand>
        <name>heme</name>
        <dbReference type="ChEBI" id="CHEBI:30413"/>
    </ligand>
    <ligandPart>
        <name>Fe</name>
        <dbReference type="ChEBI" id="CHEBI:18248"/>
    </ligandPart>
</feature>
<dbReference type="InterPro" id="IPR002403">
    <property type="entry name" value="Cyt_P450_E_grp-IV"/>
</dbReference>
<dbReference type="EMBL" id="LSBJ02000001">
    <property type="protein sequence ID" value="OAQ72624.1"/>
    <property type="molecule type" value="Genomic_DNA"/>
</dbReference>
<dbReference type="KEGG" id="pchm:VFPPC_00552"/>
<dbReference type="GO" id="GO:0005506">
    <property type="term" value="F:iron ion binding"/>
    <property type="evidence" value="ECO:0007669"/>
    <property type="project" value="InterPro"/>
</dbReference>
<comment type="caution">
    <text evidence="10">The sequence shown here is derived from an EMBL/GenBank/DDBJ whole genome shotgun (WGS) entry which is preliminary data.</text>
</comment>
<feature type="transmembrane region" description="Helical" evidence="9">
    <location>
        <begin position="13"/>
        <end position="34"/>
    </location>
</feature>
<evidence type="ECO:0000256" key="6">
    <source>
        <dbReference type="ARBA" id="ARBA00023033"/>
    </source>
</evidence>
<keyword evidence="5 7" id="KW-0408">Iron</keyword>
<keyword evidence="11" id="KW-1185">Reference proteome</keyword>
<dbReference type="AlphaFoldDB" id="A0A179G455"/>
<dbReference type="InterPro" id="IPR001128">
    <property type="entry name" value="Cyt_P450"/>
</dbReference>
<keyword evidence="8" id="KW-0560">Oxidoreductase</keyword>
<evidence type="ECO:0000256" key="9">
    <source>
        <dbReference type="SAM" id="Phobius"/>
    </source>
</evidence>
<dbReference type="Gene3D" id="1.10.630.10">
    <property type="entry name" value="Cytochrome P450"/>
    <property type="match status" value="1"/>
</dbReference>
<dbReference type="PROSITE" id="PS00086">
    <property type="entry name" value="CYTOCHROME_P450"/>
    <property type="match status" value="1"/>
</dbReference>